<dbReference type="GO" id="GO:0008270">
    <property type="term" value="F:zinc ion binding"/>
    <property type="evidence" value="ECO:0007669"/>
    <property type="project" value="UniProtKB-KW"/>
</dbReference>
<dbReference type="Gene3D" id="2.20.25.420">
    <property type="entry name" value="ZPR1, zinc finger domain"/>
    <property type="match status" value="1"/>
</dbReference>
<dbReference type="eggNOG" id="arCOG04265">
    <property type="taxonomic scope" value="Archaea"/>
</dbReference>
<keyword evidence="4" id="KW-0862">Zinc</keyword>
<dbReference type="SMART" id="SM00709">
    <property type="entry name" value="Zpr1"/>
    <property type="match status" value="1"/>
</dbReference>
<evidence type="ECO:0000256" key="1">
    <source>
        <dbReference type="ARBA" id="ARBA00008354"/>
    </source>
</evidence>
<accession>F2L1Q2</accession>
<dbReference type="Pfam" id="PF22794">
    <property type="entry name" value="jr-ZPR1"/>
    <property type="match status" value="1"/>
</dbReference>
<dbReference type="InterPro" id="IPR042452">
    <property type="entry name" value="ZPR1_Znf1/2"/>
</dbReference>
<organism evidence="6 7">
    <name type="scientific">Thermoproteus uzoniensis (strain 768-20)</name>
    <dbReference type="NCBI Taxonomy" id="999630"/>
    <lineage>
        <taxon>Archaea</taxon>
        <taxon>Thermoproteota</taxon>
        <taxon>Thermoprotei</taxon>
        <taxon>Thermoproteales</taxon>
        <taxon>Thermoproteaceae</taxon>
        <taxon>Thermoproteus</taxon>
    </lineage>
</organism>
<dbReference type="PANTHER" id="PTHR10876:SF0">
    <property type="entry name" value="ZINC FINGER PROTEIN ZPR1"/>
    <property type="match status" value="1"/>
</dbReference>
<feature type="domain" description="Zinc finger ZPR1-type" evidence="5">
    <location>
        <begin position="9"/>
        <end position="163"/>
    </location>
</feature>
<name>F2L1Q2_THEU7</name>
<comment type="similarity">
    <text evidence="1">Belongs to the ZPR1 family.</text>
</comment>
<dbReference type="PANTHER" id="PTHR10876">
    <property type="entry name" value="ZINC FINGER PROTEIN ZPR1"/>
    <property type="match status" value="1"/>
</dbReference>
<evidence type="ECO:0000256" key="2">
    <source>
        <dbReference type="ARBA" id="ARBA00022723"/>
    </source>
</evidence>
<reference key="2">
    <citation type="submission" date="2011-03" db="EMBL/GenBank/DDBJ databases">
        <title>Complete genome sequence of the thermoacidophilic crenarchaeon Thermoproteus uzoniensis 768-20.</title>
        <authorList>
            <person name="Mardanov A.V."/>
            <person name="Gumerov V.M."/>
            <person name="Beletsky A.V."/>
            <person name="Prokofeva M.I."/>
            <person name="Bonch-Osmolovskaya E.A."/>
            <person name="Ravin N.V."/>
            <person name="Skryabin K.G."/>
        </authorList>
    </citation>
    <scope>NUCLEOTIDE SEQUENCE</scope>
    <source>
        <strain>768-20</strain>
    </source>
</reference>
<dbReference type="GeneID" id="10360961"/>
<dbReference type="Gene3D" id="2.60.120.1040">
    <property type="entry name" value="ZPR1, A/B domain"/>
    <property type="match status" value="1"/>
</dbReference>
<dbReference type="InterPro" id="IPR004457">
    <property type="entry name" value="Znf_ZPR1"/>
</dbReference>
<dbReference type="KEGG" id="tuz:TUZN_1435"/>
<dbReference type="STRING" id="999630.TUZN_1435"/>
<evidence type="ECO:0000256" key="4">
    <source>
        <dbReference type="ARBA" id="ARBA00022833"/>
    </source>
</evidence>
<evidence type="ECO:0000313" key="7">
    <source>
        <dbReference type="Proteomes" id="UP000008138"/>
    </source>
</evidence>
<keyword evidence="7" id="KW-1185">Reference proteome</keyword>
<dbReference type="InterPro" id="IPR004470">
    <property type="entry name" value="ZPR1-like_arc"/>
</dbReference>
<dbReference type="InterPro" id="IPR040141">
    <property type="entry name" value="ZPR1"/>
</dbReference>
<evidence type="ECO:0000259" key="5">
    <source>
        <dbReference type="SMART" id="SM00709"/>
    </source>
</evidence>
<evidence type="ECO:0000256" key="3">
    <source>
        <dbReference type="ARBA" id="ARBA00022771"/>
    </source>
</evidence>
<keyword evidence="3" id="KW-0863">Zinc-finger</keyword>
<dbReference type="InterPro" id="IPR042451">
    <property type="entry name" value="ZPR1_A/B_dom"/>
</dbReference>
<keyword evidence="2" id="KW-0479">Metal-binding</keyword>
<dbReference type="Proteomes" id="UP000008138">
    <property type="component" value="Chromosome"/>
</dbReference>
<dbReference type="OrthoDB" id="14924at2157"/>
<dbReference type="InterPro" id="IPR056180">
    <property type="entry name" value="ZPR1_jr_dom"/>
</dbReference>
<dbReference type="HOGENOM" id="CLU_107446_0_0_2"/>
<proteinExistence type="inferred from homology"/>
<evidence type="ECO:0000313" key="6">
    <source>
        <dbReference type="EMBL" id="AEA12908.1"/>
    </source>
</evidence>
<dbReference type="RefSeq" id="WP_013680243.1">
    <property type="nucleotide sequence ID" value="NC_015315.1"/>
</dbReference>
<dbReference type="EMBL" id="CP002590">
    <property type="protein sequence ID" value="AEA12908.1"/>
    <property type="molecule type" value="Genomic_DNA"/>
</dbReference>
<gene>
    <name evidence="6" type="ordered locus">TUZN_1435</name>
</gene>
<sequence>MSILTQTVTRCPVCGANTFSYTEFLYDAPYFGNIVVSTGFCRTCGYRFFDVDYAESGNPTRVVFKAEDGDDVSKSLLIRSKTGSVRSPDLGFSLEPGPQAEPFVTTVEGLLYRALDYAERLKVLEPESAQRVDEFMERVRRAIDAGGFTLIVEDPLGKSVVVPRRPELVRIEPLGST</sequence>
<dbReference type="NCBIfam" id="TIGR00340">
    <property type="entry name" value="zpr1_rel"/>
    <property type="match status" value="1"/>
</dbReference>
<dbReference type="AlphaFoldDB" id="F2L1Q2"/>
<reference evidence="6 7" key="1">
    <citation type="journal article" date="2011" name="J. Bacteriol.">
        <title>Complete genome sequence of the thermoacidophilic crenarchaeon Thermoproteus uzoniensis 768-20.</title>
        <authorList>
            <person name="Mardanov A.V."/>
            <person name="Gumerov V.M."/>
            <person name="Beletsky A.V."/>
            <person name="Prokofeva M.I."/>
            <person name="Bonch-Osmolovskaya E.A."/>
            <person name="Ravin N.V."/>
            <person name="Skryabin K.G."/>
        </authorList>
    </citation>
    <scope>NUCLEOTIDE SEQUENCE [LARGE SCALE GENOMIC DNA]</scope>
    <source>
        <strain evidence="6 7">768-20</strain>
    </source>
</reference>
<dbReference type="NCBIfam" id="TIGR00310">
    <property type="entry name" value="ZPR1_znf"/>
    <property type="match status" value="1"/>
</dbReference>
<protein>
    <submittedName>
        <fullName evidence="6">ZPR1-like zinc finger protein</fullName>
    </submittedName>
</protein>